<evidence type="ECO:0000313" key="1">
    <source>
        <dbReference type="EMBL" id="KAA6396322.1"/>
    </source>
</evidence>
<dbReference type="AlphaFoldDB" id="A0A5J4WNW5"/>
<name>A0A5J4WNW5_9EUKA</name>
<proteinExistence type="predicted"/>
<gene>
    <name evidence="1" type="ORF">EZS28_008152</name>
</gene>
<sequence>MVCAVSGDPNQDYRQGFSAIVKDQKFYDENFYKFFPDPNKDIYDEKKLFGVAYEHCSSSMIALAPKNYWLDQPFDKKDPEVNKLKGLNLKLNPQISKEVLLQNIKESTVVQDKNKSLIQHIEHVENEITAQSKMG</sequence>
<organism evidence="1 2">
    <name type="scientific">Streblomastix strix</name>
    <dbReference type="NCBI Taxonomy" id="222440"/>
    <lineage>
        <taxon>Eukaryota</taxon>
        <taxon>Metamonada</taxon>
        <taxon>Preaxostyla</taxon>
        <taxon>Oxymonadida</taxon>
        <taxon>Streblomastigidae</taxon>
        <taxon>Streblomastix</taxon>
    </lineage>
</organism>
<accession>A0A5J4WNW5</accession>
<dbReference type="EMBL" id="SNRW01001455">
    <property type="protein sequence ID" value="KAA6396322.1"/>
    <property type="molecule type" value="Genomic_DNA"/>
</dbReference>
<comment type="caution">
    <text evidence="1">The sequence shown here is derived from an EMBL/GenBank/DDBJ whole genome shotgun (WGS) entry which is preliminary data.</text>
</comment>
<evidence type="ECO:0000313" key="2">
    <source>
        <dbReference type="Proteomes" id="UP000324800"/>
    </source>
</evidence>
<reference evidence="1 2" key="1">
    <citation type="submission" date="2019-03" db="EMBL/GenBank/DDBJ databases">
        <title>Single cell metagenomics reveals metabolic interactions within the superorganism composed of flagellate Streblomastix strix and complex community of Bacteroidetes bacteria on its surface.</title>
        <authorList>
            <person name="Treitli S.C."/>
            <person name="Kolisko M."/>
            <person name="Husnik F."/>
            <person name="Keeling P."/>
            <person name="Hampl V."/>
        </authorList>
    </citation>
    <scope>NUCLEOTIDE SEQUENCE [LARGE SCALE GENOMIC DNA]</scope>
    <source>
        <strain evidence="1">ST1C</strain>
    </source>
</reference>
<dbReference type="Proteomes" id="UP000324800">
    <property type="component" value="Unassembled WGS sequence"/>
</dbReference>
<protein>
    <submittedName>
        <fullName evidence="1">Uncharacterized protein</fullName>
    </submittedName>
</protein>